<gene>
    <name evidence="1" type="ORF">ACCUM_4018</name>
</gene>
<sequence>MINSANSQAFSAWLSDAMAMGTRIGRINALFRRSLLTREDMAISSISG</sequence>
<dbReference type="AlphaFoldDB" id="A0A5S4EMX1"/>
<name>A0A5S4EMX1_9PROT</name>
<organism evidence="1 2">
    <name type="scientific">Candidatus Accumulibacter phosphatis</name>
    <dbReference type="NCBI Taxonomy" id="327160"/>
    <lineage>
        <taxon>Bacteria</taxon>
        <taxon>Pseudomonadati</taxon>
        <taxon>Pseudomonadota</taxon>
        <taxon>Betaproteobacteria</taxon>
        <taxon>Candidatus Accumulibacter</taxon>
    </lineage>
</organism>
<reference evidence="1 2" key="1">
    <citation type="submission" date="2019-04" db="EMBL/GenBank/DDBJ databases">
        <title>A novel phosphate-accumulating bacterium identified in bioreactor for phosphate removal from wastewater.</title>
        <authorList>
            <person name="Kotlyarov R.Y."/>
            <person name="Beletsky A.V."/>
            <person name="Kallistova A.Y."/>
            <person name="Dorofeev A.G."/>
            <person name="Nikolaev Y.Y."/>
            <person name="Pimenov N.V."/>
            <person name="Ravin N.V."/>
            <person name="Mardanov A.V."/>
        </authorList>
    </citation>
    <scope>NUCLEOTIDE SEQUENCE [LARGE SCALE GENOMIC DNA]</scope>
    <source>
        <strain evidence="1 2">Bin19</strain>
    </source>
</reference>
<comment type="caution">
    <text evidence="1">The sequence shown here is derived from an EMBL/GenBank/DDBJ whole genome shotgun (WGS) entry which is preliminary data.</text>
</comment>
<keyword evidence="2" id="KW-1185">Reference proteome</keyword>
<dbReference type="Proteomes" id="UP000306324">
    <property type="component" value="Unassembled WGS sequence"/>
</dbReference>
<evidence type="ECO:0000313" key="1">
    <source>
        <dbReference type="EMBL" id="TMQ76731.1"/>
    </source>
</evidence>
<dbReference type="EMBL" id="SWAD01000042">
    <property type="protein sequence ID" value="TMQ76731.1"/>
    <property type="molecule type" value="Genomic_DNA"/>
</dbReference>
<evidence type="ECO:0000313" key="2">
    <source>
        <dbReference type="Proteomes" id="UP000306324"/>
    </source>
</evidence>
<protein>
    <submittedName>
        <fullName evidence="1">Uncharacterized protein</fullName>
    </submittedName>
</protein>
<proteinExistence type="predicted"/>
<accession>A0A5S4EMX1</accession>